<feature type="transmembrane region" description="Helical" evidence="7">
    <location>
        <begin position="83"/>
        <end position="100"/>
    </location>
</feature>
<protein>
    <recommendedName>
        <fullName evidence="8">Acyltransferase 3 domain-containing protein</fullName>
    </recommendedName>
</protein>
<comment type="subcellular location">
    <subcellularLocation>
        <location evidence="1">Cell membrane</location>
        <topology evidence="1">Multi-pass membrane protein</topology>
    </subcellularLocation>
</comment>
<keyword evidence="4 7" id="KW-0812">Transmembrane</keyword>
<keyword evidence="10" id="KW-1185">Reference proteome</keyword>
<gene>
    <name evidence="9" type="ORF">A605_09575</name>
</gene>
<dbReference type="AlphaFoldDB" id="M1NTW8"/>
<dbReference type="PANTHER" id="PTHR40074">
    <property type="entry name" value="O-ACETYLTRANSFERASE WECH"/>
    <property type="match status" value="1"/>
</dbReference>
<feature type="transmembrane region" description="Helical" evidence="7">
    <location>
        <begin position="328"/>
        <end position="349"/>
    </location>
</feature>
<dbReference type="GO" id="GO:0016413">
    <property type="term" value="F:O-acetyltransferase activity"/>
    <property type="evidence" value="ECO:0007669"/>
    <property type="project" value="TreeGrafter"/>
</dbReference>
<evidence type="ECO:0000256" key="2">
    <source>
        <dbReference type="ARBA" id="ARBA00007400"/>
    </source>
</evidence>
<evidence type="ECO:0000256" key="5">
    <source>
        <dbReference type="ARBA" id="ARBA00022989"/>
    </source>
</evidence>
<feature type="transmembrane region" description="Helical" evidence="7">
    <location>
        <begin position="153"/>
        <end position="171"/>
    </location>
</feature>
<dbReference type="STRING" id="1121362.A605_09575"/>
<feature type="transmembrane region" description="Helical" evidence="7">
    <location>
        <begin position="54"/>
        <end position="71"/>
    </location>
</feature>
<feature type="transmembrane region" description="Helical" evidence="7">
    <location>
        <begin position="177"/>
        <end position="195"/>
    </location>
</feature>
<dbReference type="PANTHER" id="PTHR40074:SF4">
    <property type="entry name" value="INNER MEMBRANE PROTEIN YCFT"/>
    <property type="match status" value="1"/>
</dbReference>
<keyword evidence="6 7" id="KW-0472">Membrane</keyword>
<comment type="similarity">
    <text evidence="2">Belongs to the acyltransferase 3 family.</text>
</comment>
<feature type="transmembrane region" description="Helical" evidence="7">
    <location>
        <begin position="129"/>
        <end position="146"/>
    </location>
</feature>
<dbReference type="EMBL" id="CP003697">
    <property type="protein sequence ID" value="AGF72917.1"/>
    <property type="molecule type" value="Genomic_DNA"/>
</dbReference>
<dbReference type="RefSeq" id="WP_015401336.1">
    <property type="nucleotide sequence ID" value="NC_020302.1"/>
</dbReference>
<dbReference type="OrthoDB" id="4394033at2"/>
<sequence length="418" mass="45970">MATTRGSSARTRLAWPDVAKGVSILGVVLLHVSLAVPQGMETVAAGVNHILDPLRMPLFFLVSGFFSVKVLRFTLGELFVKRLWFFLVPYVIWVPIELWFKFREYRMFDGTPMPGIGTYLEHLLEARNMYWFLFALTVFNLFLWAIRRLPTWAGMLASFAPVLLLPLHSDYHMVGKAVLYLPVFIAGAYLRAQIAEHAENALSPRKFLPAAAAYLAGFALLTVWTVFADRSTPELPWLLPGAETVGYAELRLVVNTAVQLLMIPIAIAGAVALARIPYVSGALRFLGRHTLVIYLGHPIALTVLYHYNIRATDLEISRNADTLLGGTAFWMVVALVISAVGSLVLWGITKIPGLRWTLMPPRLPLAVGADRRAPADAAATGPQLDAGARDYVDHLRLGSHPAVNRGLEPGTGDVTPEA</sequence>
<organism evidence="9 10">
    <name type="scientific">Corynebacterium halotolerans YIM 70093 = DSM 44683</name>
    <dbReference type="NCBI Taxonomy" id="1121362"/>
    <lineage>
        <taxon>Bacteria</taxon>
        <taxon>Bacillati</taxon>
        <taxon>Actinomycetota</taxon>
        <taxon>Actinomycetes</taxon>
        <taxon>Mycobacteriales</taxon>
        <taxon>Corynebacteriaceae</taxon>
        <taxon>Corynebacterium</taxon>
    </lineage>
</organism>
<evidence type="ECO:0000256" key="3">
    <source>
        <dbReference type="ARBA" id="ARBA00022475"/>
    </source>
</evidence>
<dbReference type="KEGG" id="chn:A605_09575"/>
<dbReference type="GO" id="GO:0009246">
    <property type="term" value="P:enterobacterial common antigen biosynthetic process"/>
    <property type="evidence" value="ECO:0007669"/>
    <property type="project" value="TreeGrafter"/>
</dbReference>
<dbReference type="Proteomes" id="UP000011723">
    <property type="component" value="Chromosome"/>
</dbReference>
<keyword evidence="5 7" id="KW-1133">Transmembrane helix</keyword>
<feature type="transmembrane region" description="Helical" evidence="7">
    <location>
        <begin position="207"/>
        <end position="227"/>
    </location>
</feature>
<proteinExistence type="inferred from homology"/>
<keyword evidence="3" id="KW-1003">Cell membrane</keyword>
<evidence type="ECO:0000313" key="10">
    <source>
        <dbReference type="Proteomes" id="UP000011723"/>
    </source>
</evidence>
<evidence type="ECO:0000259" key="8">
    <source>
        <dbReference type="Pfam" id="PF01757"/>
    </source>
</evidence>
<dbReference type="PATRIC" id="fig|1121362.3.peg.1935"/>
<feature type="transmembrane region" description="Helical" evidence="7">
    <location>
        <begin position="257"/>
        <end position="279"/>
    </location>
</feature>
<reference evidence="9 10" key="1">
    <citation type="journal article" date="2012" name="Stand. Genomic Sci.">
        <title>Genome sequence of the halotolerant bacterium Corynebacterium halotolerans type strain YIM 70093(T) (= DSM 44683(T)).</title>
        <authorList>
            <person name="Ruckert C."/>
            <person name="Albersmeier A."/>
            <person name="Al-Dilaimi A."/>
            <person name="Niehaus K."/>
            <person name="Szczepanowski R."/>
            <person name="Kalinowski J."/>
        </authorList>
    </citation>
    <scope>NUCLEOTIDE SEQUENCE [LARGE SCALE GENOMIC DNA]</scope>
    <source>
        <strain evidence="9">YIM 70093</strain>
    </source>
</reference>
<dbReference type="HOGENOM" id="CLU_050657_0_0_11"/>
<accession>M1NTW8</accession>
<evidence type="ECO:0000256" key="7">
    <source>
        <dbReference type="SAM" id="Phobius"/>
    </source>
</evidence>
<evidence type="ECO:0000256" key="6">
    <source>
        <dbReference type="ARBA" id="ARBA00023136"/>
    </source>
</evidence>
<feature type="transmembrane region" description="Helical" evidence="7">
    <location>
        <begin position="291"/>
        <end position="308"/>
    </location>
</feature>
<feature type="domain" description="Acyltransferase 3" evidence="8">
    <location>
        <begin position="14"/>
        <end position="345"/>
    </location>
</feature>
<evidence type="ECO:0000256" key="1">
    <source>
        <dbReference type="ARBA" id="ARBA00004651"/>
    </source>
</evidence>
<dbReference type="Pfam" id="PF01757">
    <property type="entry name" value="Acyl_transf_3"/>
    <property type="match status" value="1"/>
</dbReference>
<dbReference type="InterPro" id="IPR002656">
    <property type="entry name" value="Acyl_transf_3_dom"/>
</dbReference>
<name>M1NTW8_9CORY</name>
<dbReference type="GO" id="GO:0005886">
    <property type="term" value="C:plasma membrane"/>
    <property type="evidence" value="ECO:0007669"/>
    <property type="project" value="UniProtKB-SubCell"/>
</dbReference>
<dbReference type="eggNOG" id="COG4763">
    <property type="taxonomic scope" value="Bacteria"/>
</dbReference>
<feature type="transmembrane region" description="Helical" evidence="7">
    <location>
        <begin position="12"/>
        <end position="34"/>
    </location>
</feature>
<evidence type="ECO:0000256" key="4">
    <source>
        <dbReference type="ARBA" id="ARBA00022692"/>
    </source>
</evidence>
<evidence type="ECO:0000313" key="9">
    <source>
        <dbReference type="EMBL" id="AGF72917.1"/>
    </source>
</evidence>